<feature type="domain" description="SGNH hydrolase-type esterase" evidence="1">
    <location>
        <begin position="29"/>
        <end position="187"/>
    </location>
</feature>
<dbReference type="Proteomes" id="UP000246964">
    <property type="component" value="Unassembled WGS sequence"/>
</dbReference>
<dbReference type="OrthoDB" id="9786188at2"/>
<dbReference type="InterPro" id="IPR036514">
    <property type="entry name" value="SGNH_hydro_sf"/>
</dbReference>
<protein>
    <submittedName>
        <fullName evidence="2">Acyl-CoA thioesterase-1</fullName>
    </submittedName>
</protein>
<proteinExistence type="predicted"/>
<dbReference type="InterPro" id="IPR013830">
    <property type="entry name" value="SGNH_hydro"/>
</dbReference>
<dbReference type="STRING" id="519453.SAMN04488070_0742"/>
<dbReference type="RefSeq" id="WP_110076292.1">
    <property type="nucleotide sequence ID" value="NZ_QGTT01000012.1"/>
</dbReference>
<evidence type="ECO:0000259" key="1">
    <source>
        <dbReference type="Pfam" id="PF13472"/>
    </source>
</evidence>
<dbReference type="GO" id="GO:0006629">
    <property type="term" value="P:lipid metabolic process"/>
    <property type="evidence" value="ECO:0007669"/>
    <property type="project" value="InterPro"/>
</dbReference>
<name>A0A317Q709_9GAMM</name>
<accession>A0A317Q709</accession>
<sequence length="216" mass="23887">MKNFLIKFVLILALFIVIRPVSANVSLVVLGDSLSAGYGMAQSESWVGILQQRWQQSQPQITLVNASISGDTTQGALNRLDGVIERHQPTVVFVELGGNDGLRGFTPNTISDNLTQIIERLQQQDIVVALSQVRIPPNYGPRYSEMFAEVFPQLAEQHQITLVPFFMEQIIGDDSLMQGDGIHPNRAAQPMIADIMEPHLLALLEQVTIAKIEGKE</sequence>
<dbReference type="Pfam" id="PF13472">
    <property type="entry name" value="Lipase_GDSL_2"/>
    <property type="match status" value="1"/>
</dbReference>
<comment type="caution">
    <text evidence="2">The sequence shown here is derived from an EMBL/GenBank/DDBJ whole genome shotgun (WGS) entry which is preliminary data.</text>
</comment>
<organism evidence="2 3">
    <name type="scientific">Pseudidiomarina maritima</name>
    <dbReference type="NCBI Taxonomy" id="519453"/>
    <lineage>
        <taxon>Bacteria</taxon>
        <taxon>Pseudomonadati</taxon>
        <taxon>Pseudomonadota</taxon>
        <taxon>Gammaproteobacteria</taxon>
        <taxon>Alteromonadales</taxon>
        <taxon>Idiomarinaceae</taxon>
        <taxon>Pseudidiomarina</taxon>
    </lineage>
</organism>
<dbReference type="GO" id="GO:0004622">
    <property type="term" value="F:phosphatidylcholine lysophospholipase activity"/>
    <property type="evidence" value="ECO:0007669"/>
    <property type="project" value="TreeGrafter"/>
</dbReference>
<dbReference type="EMBL" id="QGTT01000012">
    <property type="protein sequence ID" value="PWW11148.1"/>
    <property type="molecule type" value="Genomic_DNA"/>
</dbReference>
<dbReference type="AlphaFoldDB" id="A0A317Q709"/>
<dbReference type="PANTHER" id="PTHR30383:SF24">
    <property type="entry name" value="THIOESTERASE 1_PROTEASE 1_LYSOPHOSPHOLIPASE L1"/>
    <property type="match status" value="1"/>
</dbReference>
<keyword evidence="3" id="KW-1185">Reference proteome</keyword>
<dbReference type="InterPro" id="IPR051532">
    <property type="entry name" value="Ester_Hydrolysis_Enzymes"/>
</dbReference>
<dbReference type="InterPro" id="IPR008265">
    <property type="entry name" value="Lipase_GDSL_AS"/>
</dbReference>
<dbReference type="Gene3D" id="3.40.50.1110">
    <property type="entry name" value="SGNH hydrolase"/>
    <property type="match status" value="1"/>
</dbReference>
<evidence type="ECO:0000313" key="2">
    <source>
        <dbReference type="EMBL" id="PWW11148.1"/>
    </source>
</evidence>
<dbReference type="PANTHER" id="PTHR30383">
    <property type="entry name" value="THIOESTERASE 1/PROTEASE 1/LYSOPHOSPHOLIPASE L1"/>
    <property type="match status" value="1"/>
</dbReference>
<evidence type="ECO:0000313" key="3">
    <source>
        <dbReference type="Proteomes" id="UP000246964"/>
    </source>
</evidence>
<dbReference type="SUPFAM" id="SSF52266">
    <property type="entry name" value="SGNH hydrolase"/>
    <property type="match status" value="1"/>
</dbReference>
<gene>
    <name evidence="2" type="ORF">DET45_1126</name>
</gene>
<dbReference type="PROSITE" id="PS01098">
    <property type="entry name" value="LIPASE_GDSL_SER"/>
    <property type="match status" value="1"/>
</dbReference>
<reference evidence="2 3" key="1">
    <citation type="submission" date="2018-05" db="EMBL/GenBank/DDBJ databases">
        <title>Freshwater and sediment microbial communities from various areas in North America, analyzing microbe dynamics in response to fracking.</title>
        <authorList>
            <person name="Lamendella R."/>
        </authorList>
    </citation>
    <scope>NUCLEOTIDE SEQUENCE [LARGE SCALE GENOMIC DNA]</scope>
    <source>
        <strain evidence="2 3">125B1</strain>
    </source>
</reference>
<dbReference type="CDD" id="cd01822">
    <property type="entry name" value="Lysophospholipase_L1_like"/>
    <property type="match status" value="1"/>
</dbReference>